<dbReference type="InterPro" id="IPR009056">
    <property type="entry name" value="Cyt_c-like_dom"/>
</dbReference>
<evidence type="ECO:0000256" key="6">
    <source>
        <dbReference type="SAM" id="SignalP"/>
    </source>
</evidence>
<comment type="caution">
    <text evidence="8">The sequence shown here is derived from an EMBL/GenBank/DDBJ whole genome shotgun (WGS) entry which is preliminary data.</text>
</comment>
<feature type="transmembrane region" description="Helical" evidence="5">
    <location>
        <begin position="166"/>
        <end position="186"/>
    </location>
</feature>
<dbReference type="Gene3D" id="1.10.760.10">
    <property type="entry name" value="Cytochrome c-like domain"/>
    <property type="match status" value="1"/>
</dbReference>
<evidence type="ECO:0000256" key="5">
    <source>
        <dbReference type="SAM" id="Phobius"/>
    </source>
</evidence>
<accession>A0A4Y8SGE2</accession>
<dbReference type="AlphaFoldDB" id="A0A4Y8SGE2"/>
<dbReference type="GO" id="GO:0046872">
    <property type="term" value="F:metal ion binding"/>
    <property type="evidence" value="ECO:0007669"/>
    <property type="project" value="UniProtKB-KW"/>
</dbReference>
<protein>
    <submittedName>
        <fullName evidence="8">Cytochrome c</fullName>
    </submittedName>
</protein>
<dbReference type="Proteomes" id="UP000297540">
    <property type="component" value="Unassembled WGS sequence"/>
</dbReference>
<evidence type="ECO:0000256" key="2">
    <source>
        <dbReference type="ARBA" id="ARBA00022723"/>
    </source>
</evidence>
<keyword evidence="2 4" id="KW-0479">Metal-binding</keyword>
<dbReference type="GO" id="GO:0009055">
    <property type="term" value="F:electron transfer activity"/>
    <property type="evidence" value="ECO:0007669"/>
    <property type="project" value="InterPro"/>
</dbReference>
<dbReference type="PROSITE" id="PS51007">
    <property type="entry name" value="CYTC"/>
    <property type="match status" value="1"/>
</dbReference>
<feature type="domain" description="Cytochrome c" evidence="7">
    <location>
        <begin position="23"/>
        <end position="115"/>
    </location>
</feature>
<keyword evidence="3 4" id="KW-0408">Iron</keyword>
<dbReference type="EMBL" id="SOZE01000009">
    <property type="protein sequence ID" value="TFF37751.1"/>
    <property type="molecule type" value="Genomic_DNA"/>
</dbReference>
<dbReference type="OrthoDB" id="2827525at2"/>
<dbReference type="SUPFAM" id="SSF46626">
    <property type="entry name" value="Cytochrome c"/>
    <property type="match status" value="1"/>
</dbReference>
<feature type="chain" id="PRO_5021297779" evidence="6">
    <location>
        <begin position="21"/>
        <end position="202"/>
    </location>
</feature>
<keyword evidence="5" id="KW-1133">Transmembrane helix</keyword>
<organism evidence="8 9">
    <name type="scientific">Mucilaginibacter psychrotolerans</name>
    <dbReference type="NCBI Taxonomy" id="1524096"/>
    <lineage>
        <taxon>Bacteria</taxon>
        <taxon>Pseudomonadati</taxon>
        <taxon>Bacteroidota</taxon>
        <taxon>Sphingobacteriia</taxon>
        <taxon>Sphingobacteriales</taxon>
        <taxon>Sphingobacteriaceae</taxon>
        <taxon>Mucilaginibacter</taxon>
    </lineage>
</organism>
<evidence type="ECO:0000256" key="1">
    <source>
        <dbReference type="ARBA" id="ARBA00022617"/>
    </source>
</evidence>
<feature type="signal peptide" evidence="6">
    <location>
        <begin position="1"/>
        <end position="20"/>
    </location>
</feature>
<dbReference type="GO" id="GO:0020037">
    <property type="term" value="F:heme binding"/>
    <property type="evidence" value="ECO:0007669"/>
    <property type="project" value="InterPro"/>
</dbReference>
<dbReference type="InterPro" id="IPR036909">
    <property type="entry name" value="Cyt_c-like_dom_sf"/>
</dbReference>
<keyword evidence="5" id="KW-0812">Transmembrane</keyword>
<dbReference type="RefSeq" id="WP_133230586.1">
    <property type="nucleotide sequence ID" value="NZ_SOZE01000009.1"/>
</dbReference>
<evidence type="ECO:0000256" key="3">
    <source>
        <dbReference type="ARBA" id="ARBA00023004"/>
    </source>
</evidence>
<evidence type="ECO:0000313" key="9">
    <source>
        <dbReference type="Proteomes" id="UP000297540"/>
    </source>
</evidence>
<keyword evidence="6" id="KW-0732">Signal</keyword>
<name>A0A4Y8SGE2_9SPHI</name>
<dbReference type="Pfam" id="PF00034">
    <property type="entry name" value="Cytochrom_C"/>
    <property type="match status" value="1"/>
</dbReference>
<proteinExistence type="predicted"/>
<evidence type="ECO:0000313" key="8">
    <source>
        <dbReference type="EMBL" id="TFF37751.1"/>
    </source>
</evidence>
<evidence type="ECO:0000256" key="4">
    <source>
        <dbReference type="PROSITE-ProRule" id="PRU00433"/>
    </source>
</evidence>
<evidence type="ECO:0000259" key="7">
    <source>
        <dbReference type="PROSITE" id="PS51007"/>
    </source>
</evidence>
<keyword evidence="9" id="KW-1185">Reference proteome</keyword>
<reference evidence="8 9" key="1">
    <citation type="journal article" date="2017" name="Int. J. Syst. Evol. Microbiol.">
        <title>Mucilaginibacterpsychrotolerans sp. nov., isolated from peatlands.</title>
        <authorList>
            <person name="Deng Y."/>
            <person name="Shen L."/>
            <person name="Xu B."/>
            <person name="Liu Y."/>
            <person name="Gu Z."/>
            <person name="Liu H."/>
            <person name="Zhou Y."/>
        </authorList>
    </citation>
    <scope>NUCLEOTIDE SEQUENCE [LARGE SCALE GENOMIC DNA]</scope>
    <source>
        <strain evidence="8 9">NH7-4</strain>
    </source>
</reference>
<keyword evidence="1 4" id="KW-0349">Heme</keyword>
<keyword evidence="5" id="KW-0472">Membrane</keyword>
<gene>
    <name evidence="8" type="ORF">E2R66_11325</name>
</gene>
<sequence length="202" mass="22357">MKEKLLCIALMVCTIMKANAANPDTLAGKTIFTSQCTSCHAIGRVVVGPALKDVDKRRSEQWIMAFVRGSQKVIKNGDTTAKNLFEKFNETVMPDHPGLTDDNIRDVVAYIKAESIKTETPVALSVTGPDENISYKNSSLLHQIIFIDGSGPGSDKPISFADYTTWIFIFCGIFFFIGTLCLVVRAKKLIADLNKKYDLKEQ</sequence>